<evidence type="ECO:0000256" key="1">
    <source>
        <dbReference type="ARBA" id="ARBA00023125"/>
    </source>
</evidence>
<feature type="domain" description="HTH cro/C1-type" evidence="3">
    <location>
        <begin position="58"/>
        <end position="112"/>
    </location>
</feature>
<dbReference type="GO" id="GO:0005829">
    <property type="term" value="C:cytosol"/>
    <property type="evidence" value="ECO:0007669"/>
    <property type="project" value="TreeGrafter"/>
</dbReference>
<dbReference type="SMART" id="SM00530">
    <property type="entry name" value="HTH_XRE"/>
    <property type="match status" value="1"/>
</dbReference>
<proteinExistence type="predicted"/>
<keyword evidence="5" id="KW-1185">Reference proteome</keyword>
<feature type="region of interest" description="Disordered" evidence="2">
    <location>
        <begin position="120"/>
        <end position="139"/>
    </location>
</feature>
<accession>K6XCY2</accession>
<reference evidence="4 5" key="1">
    <citation type="submission" date="2012-08" db="EMBL/GenBank/DDBJ databases">
        <title>Whole genome shotgun sequence of Kineosphaera limosa NBRC 100340.</title>
        <authorList>
            <person name="Yoshida I."/>
            <person name="Isaki S."/>
            <person name="Hosoyama A."/>
            <person name="Tsuchikane K."/>
            <person name="Katsumata H."/>
            <person name="Ando Y."/>
            <person name="Ohji S."/>
            <person name="Hamada M."/>
            <person name="Tamura T."/>
            <person name="Yamazoe A."/>
            <person name="Yamazaki S."/>
            <person name="Fujita N."/>
        </authorList>
    </citation>
    <scope>NUCLEOTIDE SEQUENCE [LARGE SCALE GENOMIC DNA]</scope>
    <source>
        <strain evidence="4 5">NBRC 100340</strain>
    </source>
</reference>
<dbReference type="Gene3D" id="1.10.260.40">
    <property type="entry name" value="lambda repressor-like DNA-binding domains"/>
    <property type="match status" value="1"/>
</dbReference>
<dbReference type="GO" id="GO:0003700">
    <property type="term" value="F:DNA-binding transcription factor activity"/>
    <property type="evidence" value="ECO:0007669"/>
    <property type="project" value="TreeGrafter"/>
</dbReference>
<dbReference type="SUPFAM" id="SSF47413">
    <property type="entry name" value="lambda repressor-like DNA-binding domains"/>
    <property type="match status" value="1"/>
</dbReference>
<feature type="region of interest" description="Disordered" evidence="2">
    <location>
        <begin position="1"/>
        <end position="47"/>
    </location>
</feature>
<dbReference type="InterPro" id="IPR001387">
    <property type="entry name" value="Cro/C1-type_HTH"/>
</dbReference>
<dbReference type="EMBL" id="BAHD01000045">
    <property type="protein sequence ID" value="GAB96674.1"/>
    <property type="molecule type" value="Genomic_DNA"/>
</dbReference>
<dbReference type="PROSITE" id="PS50943">
    <property type="entry name" value="HTH_CROC1"/>
    <property type="match status" value="1"/>
</dbReference>
<dbReference type="RefSeq" id="WP_006593206.1">
    <property type="nucleotide sequence ID" value="NZ_BAHD01000045.1"/>
</dbReference>
<dbReference type="AlphaFoldDB" id="K6XCY2"/>
<comment type="caution">
    <text evidence="4">The sequence shown here is derived from an EMBL/GenBank/DDBJ whole genome shotgun (WGS) entry which is preliminary data.</text>
</comment>
<evidence type="ECO:0000259" key="3">
    <source>
        <dbReference type="PROSITE" id="PS50943"/>
    </source>
</evidence>
<dbReference type="CDD" id="cd00093">
    <property type="entry name" value="HTH_XRE"/>
    <property type="match status" value="1"/>
</dbReference>
<organism evidence="4 5">
    <name type="scientific">Kineosphaera limosa NBRC 100340</name>
    <dbReference type="NCBI Taxonomy" id="1184609"/>
    <lineage>
        <taxon>Bacteria</taxon>
        <taxon>Bacillati</taxon>
        <taxon>Actinomycetota</taxon>
        <taxon>Actinomycetes</taxon>
        <taxon>Micrococcales</taxon>
        <taxon>Dermatophilaceae</taxon>
        <taxon>Kineosphaera</taxon>
    </lineage>
</organism>
<gene>
    <name evidence="4" type="ORF">KILIM_045_00050</name>
</gene>
<dbReference type="PANTHER" id="PTHR46797">
    <property type="entry name" value="HTH-TYPE TRANSCRIPTIONAL REGULATOR"/>
    <property type="match status" value="1"/>
</dbReference>
<dbReference type="OrthoDB" id="4282897at2"/>
<evidence type="ECO:0000313" key="5">
    <source>
        <dbReference type="Proteomes" id="UP000008366"/>
    </source>
</evidence>
<dbReference type="STRING" id="1184609.KILIM_045_00050"/>
<evidence type="ECO:0000256" key="2">
    <source>
        <dbReference type="SAM" id="MobiDB-lite"/>
    </source>
</evidence>
<dbReference type="eggNOG" id="COG1396">
    <property type="taxonomic scope" value="Bacteria"/>
</dbReference>
<evidence type="ECO:0000313" key="4">
    <source>
        <dbReference type="EMBL" id="GAB96674.1"/>
    </source>
</evidence>
<dbReference type="GO" id="GO:0003677">
    <property type="term" value="F:DNA binding"/>
    <property type="evidence" value="ECO:0007669"/>
    <property type="project" value="UniProtKB-KW"/>
</dbReference>
<protein>
    <submittedName>
        <fullName evidence="4">Putative Xre family DNA-binding protein</fullName>
    </submittedName>
</protein>
<dbReference type="Pfam" id="PF01381">
    <property type="entry name" value="HTH_3"/>
    <property type="match status" value="1"/>
</dbReference>
<feature type="compositionally biased region" description="Low complexity" evidence="2">
    <location>
        <begin position="125"/>
        <end position="138"/>
    </location>
</feature>
<name>K6XCY2_9MICO</name>
<keyword evidence="1 4" id="KW-0238">DNA-binding</keyword>
<dbReference type="PANTHER" id="PTHR46797:SF1">
    <property type="entry name" value="METHYLPHOSPHONATE SYNTHASE"/>
    <property type="match status" value="1"/>
</dbReference>
<dbReference type="Proteomes" id="UP000008366">
    <property type="component" value="Unassembled WGS sequence"/>
</dbReference>
<sequence length="170" mass="18157">MAEQPKRPRRRAAPKKSAESVDPTPETGPAKNGHVPDPGASAHAAAHADRHSVLGAYIRAQRQLADLSLRQLATLSNVSNAYLSQVERGLHQPSLKVLRSIGDALNISTEHMLAQAGVVTNQARTSTNSESSGTSGPTRGTVEAILADEALGEDEKQAMLALYKAFFNRR</sequence>
<dbReference type="InterPro" id="IPR010982">
    <property type="entry name" value="Lambda_DNA-bd_dom_sf"/>
</dbReference>
<dbReference type="InterPro" id="IPR050807">
    <property type="entry name" value="TransReg_Diox_bact_type"/>
</dbReference>